<evidence type="ECO:0000259" key="1">
    <source>
        <dbReference type="PROSITE" id="PS50234"/>
    </source>
</evidence>
<dbReference type="SMART" id="SM00327">
    <property type="entry name" value="VWA"/>
    <property type="match status" value="1"/>
</dbReference>
<dbReference type="Pfam" id="PF01882">
    <property type="entry name" value="DUF58"/>
    <property type="match status" value="1"/>
</dbReference>
<comment type="caution">
    <text evidence="2">The sequence shown here is derived from an EMBL/GenBank/DDBJ whole genome shotgun (WGS) entry which is preliminary data.</text>
</comment>
<protein>
    <submittedName>
        <fullName evidence="2">DUF58 domain-containing protein</fullName>
    </submittedName>
</protein>
<organism evidence="2 3">
    <name type="scientific">Xanthocytophaga flava</name>
    <dbReference type="NCBI Taxonomy" id="3048013"/>
    <lineage>
        <taxon>Bacteria</taxon>
        <taxon>Pseudomonadati</taxon>
        <taxon>Bacteroidota</taxon>
        <taxon>Cytophagia</taxon>
        <taxon>Cytophagales</taxon>
        <taxon>Rhodocytophagaceae</taxon>
        <taxon>Xanthocytophaga</taxon>
    </lineage>
</organism>
<gene>
    <name evidence="2" type="ORF">QNI16_15820</name>
</gene>
<dbReference type="Gene3D" id="3.40.50.410">
    <property type="entry name" value="von Willebrand factor, type A domain"/>
    <property type="match status" value="1"/>
</dbReference>
<dbReference type="Proteomes" id="UP001241110">
    <property type="component" value="Unassembled WGS sequence"/>
</dbReference>
<dbReference type="SUPFAM" id="SSF53300">
    <property type="entry name" value="vWA-like"/>
    <property type="match status" value="1"/>
</dbReference>
<evidence type="ECO:0000313" key="3">
    <source>
        <dbReference type="Proteomes" id="UP001241110"/>
    </source>
</evidence>
<dbReference type="InterPro" id="IPR002881">
    <property type="entry name" value="DUF58"/>
</dbReference>
<dbReference type="RefSeq" id="WP_313980476.1">
    <property type="nucleotide sequence ID" value="NZ_JASJOS010000006.1"/>
</dbReference>
<sequence length="287" mass="32799">MITTDLLKKVQKLAFRARYISEHLLAGQYHSHFRGKGMTFSELRKYQFGDDVRSIDWNVTARYQEPYLKVFQEERALNLLLLVDVSASMNFGTSSQSKRELAQELAAVLALAAHQNNDQVGLVLFSDQVEHLVRSQKGYQHMLRLIRDMLEHKPVEKKTNIAVALQLAMSLVKQKSIVCIISDFASSDYQSLLQLASARHEVIGLHVSDVRETELPNVGWLPVQEAETGAKAWLPTFLKDTRIQYNNLGLQHIRDTQAIFKSSKADLLQIHTGEDYVDKLRTFFVTR</sequence>
<evidence type="ECO:0000313" key="2">
    <source>
        <dbReference type="EMBL" id="MDJ1481969.1"/>
    </source>
</evidence>
<dbReference type="CDD" id="cd00198">
    <property type="entry name" value="vWFA"/>
    <property type="match status" value="1"/>
</dbReference>
<dbReference type="InterPro" id="IPR002035">
    <property type="entry name" value="VWF_A"/>
</dbReference>
<name>A0AAE3U9Q2_9BACT</name>
<proteinExistence type="predicted"/>
<dbReference type="PANTHER" id="PTHR33608:SF6">
    <property type="entry name" value="BLL2464 PROTEIN"/>
    <property type="match status" value="1"/>
</dbReference>
<accession>A0AAE3U9Q2</accession>
<feature type="domain" description="VWFA" evidence="1">
    <location>
        <begin position="78"/>
        <end position="207"/>
    </location>
</feature>
<dbReference type="InterPro" id="IPR036465">
    <property type="entry name" value="vWFA_dom_sf"/>
</dbReference>
<dbReference type="PROSITE" id="PS50234">
    <property type="entry name" value="VWFA"/>
    <property type="match status" value="1"/>
</dbReference>
<dbReference type="PANTHER" id="PTHR33608">
    <property type="entry name" value="BLL2464 PROTEIN"/>
    <property type="match status" value="1"/>
</dbReference>
<reference evidence="2" key="1">
    <citation type="submission" date="2023-05" db="EMBL/GenBank/DDBJ databases">
        <authorList>
            <person name="Zhang X."/>
        </authorList>
    </citation>
    <scope>NUCLEOTIDE SEQUENCE</scope>
    <source>
        <strain evidence="2">YF14B1</strain>
    </source>
</reference>
<dbReference type="AlphaFoldDB" id="A0AAE3U9Q2"/>
<dbReference type="EMBL" id="JASJOS010000006">
    <property type="protein sequence ID" value="MDJ1481969.1"/>
    <property type="molecule type" value="Genomic_DNA"/>
</dbReference>